<dbReference type="HOGENOM" id="CLU_036139_2_0_1"/>
<evidence type="ECO:0000256" key="6">
    <source>
        <dbReference type="ARBA" id="ARBA00023136"/>
    </source>
</evidence>
<keyword evidence="4" id="KW-0325">Glycoprotein</keyword>
<name>W1PJB6_AMBTC</name>
<organism evidence="10 11">
    <name type="scientific">Amborella trichopoda</name>
    <dbReference type="NCBI Taxonomy" id="13333"/>
    <lineage>
        <taxon>Eukaryota</taxon>
        <taxon>Viridiplantae</taxon>
        <taxon>Streptophyta</taxon>
        <taxon>Embryophyta</taxon>
        <taxon>Tracheophyta</taxon>
        <taxon>Spermatophyta</taxon>
        <taxon>Magnoliopsida</taxon>
        <taxon>Amborellales</taxon>
        <taxon>Amborellaceae</taxon>
        <taxon>Amborella</taxon>
    </lineage>
</organism>
<evidence type="ECO:0000256" key="5">
    <source>
        <dbReference type="ARBA" id="ARBA00022729"/>
    </source>
</evidence>
<keyword evidence="11" id="KW-1185">Reference proteome</keyword>
<comment type="function">
    <text evidence="7">May be a cell surface adhesion protein.</text>
</comment>
<dbReference type="InterPro" id="IPR036378">
    <property type="entry name" value="FAS1_dom_sf"/>
</dbReference>
<evidence type="ECO:0000256" key="1">
    <source>
        <dbReference type="ARBA" id="ARBA00004609"/>
    </source>
</evidence>
<evidence type="ECO:0000256" key="3">
    <source>
        <dbReference type="ARBA" id="ARBA00022475"/>
    </source>
</evidence>
<keyword evidence="5" id="KW-0732">Signal</keyword>
<keyword evidence="3" id="KW-1003">Cell membrane</keyword>
<feature type="domain" description="FAS1" evidence="9">
    <location>
        <begin position="1"/>
        <end position="127"/>
    </location>
</feature>
<dbReference type="Gramene" id="ERN07839">
    <property type="protein sequence ID" value="ERN07839"/>
    <property type="gene ID" value="AMTR_s00012p00195530"/>
</dbReference>
<dbReference type="Gene3D" id="2.30.180.10">
    <property type="entry name" value="FAS1 domain"/>
    <property type="match status" value="1"/>
</dbReference>
<evidence type="ECO:0000313" key="10">
    <source>
        <dbReference type="EMBL" id="ERN07839.1"/>
    </source>
</evidence>
<evidence type="ECO:0000256" key="2">
    <source>
        <dbReference type="ARBA" id="ARBA00007843"/>
    </source>
</evidence>
<feature type="compositionally biased region" description="Low complexity" evidence="8">
    <location>
        <begin position="153"/>
        <end position="164"/>
    </location>
</feature>
<dbReference type="SUPFAM" id="SSF82153">
    <property type="entry name" value="FAS1 domain"/>
    <property type="match status" value="1"/>
</dbReference>
<dbReference type="InterPro" id="IPR000782">
    <property type="entry name" value="FAS1_domain"/>
</dbReference>
<dbReference type="GO" id="GO:0009834">
    <property type="term" value="P:plant-type secondary cell wall biogenesis"/>
    <property type="evidence" value="ECO:0000318"/>
    <property type="project" value="GO_Central"/>
</dbReference>
<dbReference type="GO" id="GO:0005886">
    <property type="term" value="C:plasma membrane"/>
    <property type="evidence" value="ECO:0000318"/>
    <property type="project" value="GO_Central"/>
</dbReference>
<dbReference type="SMART" id="SM00554">
    <property type="entry name" value="FAS1"/>
    <property type="match status" value="1"/>
</dbReference>
<dbReference type="InterPro" id="IPR045003">
    <property type="entry name" value="FLA_A"/>
</dbReference>
<dbReference type="PANTHER" id="PTHR32077:SF86">
    <property type="entry name" value="FAS1 DOMAIN-CONTAINING PROTEIN SELMODRAFT_448915"/>
    <property type="match status" value="1"/>
</dbReference>
<dbReference type="FunFam" id="2.30.180.10:FF:000013">
    <property type="entry name" value="Fasciclin-like arabinogalactan protein 4"/>
    <property type="match status" value="1"/>
</dbReference>
<keyword evidence="4" id="KW-0449">Lipoprotein</keyword>
<feature type="region of interest" description="Disordered" evidence="8">
    <location>
        <begin position="139"/>
        <end position="172"/>
    </location>
</feature>
<dbReference type="PROSITE" id="PS50213">
    <property type="entry name" value="FAS1"/>
    <property type="match status" value="1"/>
</dbReference>
<keyword evidence="6" id="KW-0472">Membrane</keyword>
<dbReference type="Proteomes" id="UP000017836">
    <property type="component" value="Unassembled WGS sequence"/>
</dbReference>
<evidence type="ECO:0000256" key="4">
    <source>
        <dbReference type="ARBA" id="ARBA00022622"/>
    </source>
</evidence>
<evidence type="ECO:0000256" key="7">
    <source>
        <dbReference type="ARBA" id="ARBA00024686"/>
    </source>
</evidence>
<dbReference type="PANTHER" id="PTHR32077">
    <property type="entry name" value="FASCICLIN-LIKE ARABINOGALACTAN PROTEIN"/>
    <property type="match status" value="1"/>
</dbReference>
<dbReference type="GO" id="GO:0098552">
    <property type="term" value="C:side of membrane"/>
    <property type="evidence" value="ECO:0007669"/>
    <property type="project" value="UniProtKB-KW"/>
</dbReference>
<comment type="similarity">
    <text evidence="2">Belongs to the fasciclin-like AGP family.</text>
</comment>
<comment type="subcellular location">
    <subcellularLocation>
        <location evidence="1">Cell membrane</location>
        <topology evidence="1">Lipid-anchor</topology>
        <topology evidence="1">GPI-anchor</topology>
    </subcellularLocation>
</comment>
<gene>
    <name evidence="10" type="ORF">AMTR_s00012p00195530</name>
</gene>
<dbReference type="Pfam" id="PF02469">
    <property type="entry name" value="Fasciclin"/>
    <property type="match status" value="1"/>
</dbReference>
<dbReference type="AlphaFoldDB" id="W1PJB6"/>
<accession>W1PJB6</accession>
<evidence type="ECO:0000313" key="11">
    <source>
        <dbReference type="Proteomes" id="UP000017836"/>
    </source>
</evidence>
<keyword evidence="4" id="KW-0336">GPI-anchor</keyword>
<evidence type="ECO:0000256" key="8">
    <source>
        <dbReference type="SAM" id="MobiDB-lite"/>
    </source>
</evidence>
<proteinExistence type="inferred from homology"/>
<dbReference type="EMBL" id="KI393609">
    <property type="protein sequence ID" value="ERN07839.1"/>
    <property type="molecule type" value="Genomic_DNA"/>
</dbReference>
<evidence type="ECO:0000259" key="9">
    <source>
        <dbReference type="PROSITE" id="PS50213"/>
    </source>
</evidence>
<protein>
    <recommendedName>
        <fullName evidence="9">FAS1 domain-containing protein</fullName>
    </recommendedName>
</protein>
<sequence>MIAASGVAAEFESDEQGAGITVFAPTDEAFSALPPPEKLQDLSADKKAVVLKYHVLHCYYPLGSLESIVNPVQPTLATEQKGAGQFTLNITRANNTVAIDTGLVQASITRTVFDQNPVAVFGISHVLLPREVFSGVYSSTGGSPEYAPPPELPLEAPETEAQPTRFSAAPGRDVGASIGRRIGVSLELSLSRCGSAYLEHRVKSPITIPVGNVSLTLGIDGVK</sequence>
<reference evidence="10" key="1">
    <citation type="submission" date="2013-08" db="EMBL/GenBank/DDBJ databases">
        <authorList>
            <person name="Albert V.A."/>
            <person name="Barbazuk W.B."/>
            <person name="Chamala S."/>
            <person name="Chanderbali A.S."/>
            <person name="dePamphilis C.W."/>
            <person name="Der J.P."/>
            <person name="Estill J.C."/>
            <person name="Leebens-Mack J."/>
            <person name="Ma H."/>
            <person name="Palmer J.D."/>
            <person name="Rounsley S."/>
            <person name="Sankoff D."/>
            <person name="Schuster S.C."/>
            <person name="Soltis D.E."/>
            <person name="Soltis P.S."/>
            <person name="Wessler S.R."/>
            <person name="Wing R.A."/>
        </authorList>
    </citation>
    <scope>NUCLEOTIDE SEQUENCE</scope>
    <source>
        <tissue evidence="10">Leaf</tissue>
    </source>
</reference>